<evidence type="ECO:0000313" key="1">
    <source>
        <dbReference type="EMBL" id="GMR44324.1"/>
    </source>
</evidence>
<dbReference type="SUPFAM" id="SSF55961">
    <property type="entry name" value="Bet v1-like"/>
    <property type="match status" value="1"/>
</dbReference>
<comment type="caution">
    <text evidence="1">The sequence shown here is derived from an EMBL/GenBank/DDBJ whole genome shotgun (WGS) entry which is preliminary data.</text>
</comment>
<dbReference type="PANTHER" id="PTHR46121:SF3">
    <property type="entry name" value="STEROIDOGENIC ACUTE REGULATORY-LIKE PROTEIN 1"/>
    <property type="match status" value="1"/>
</dbReference>
<keyword evidence="2" id="KW-1185">Reference proteome</keyword>
<feature type="non-terminal residue" evidence="1">
    <location>
        <position position="99"/>
    </location>
</feature>
<dbReference type="InterPro" id="IPR051869">
    <property type="entry name" value="STARD3"/>
</dbReference>
<dbReference type="PANTHER" id="PTHR46121">
    <property type="entry name" value="STEROIDOGENIC ACUTE REGULATORY PROTEIN-LIKE"/>
    <property type="match status" value="1"/>
</dbReference>
<dbReference type="Gene3D" id="3.30.530.20">
    <property type="match status" value="1"/>
</dbReference>
<sequence>IFPGGYRIGMRSITLDEIPEAKDMVPAHVHIGAVQFRPDPSYPENRTIYDFVTQVDLNGLIPKFLVNTIMPRIVENDAEVRVNYSKKFANKSQRRVRHS</sequence>
<organism evidence="1 2">
    <name type="scientific">Pristionchus mayeri</name>
    <dbReference type="NCBI Taxonomy" id="1317129"/>
    <lineage>
        <taxon>Eukaryota</taxon>
        <taxon>Metazoa</taxon>
        <taxon>Ecdysozoa</taxon>
        <taxon>Nematoda</taxon>
        <taxon>Chromadorea</taxon>
        <taxon>Rhabditida</taxon>
        <taxon>Rhabditina</taxon>
        <taxon>Diplogasteromorpha</taxon>
        <taxon>Diplogasteroidea</taxon>
        <taxon>Neodiplogasteridae</taxon>
        <taxon>Pristionchus</taxon>
    </lineage>
</organism>
<dbReference type="Proteomes" id="UP001328107">
    <property type="component" value="Unassembled WGS sequence"/>
</dbReference>
<name>A0AAN4ZRX3_9BILA</name>
<evidence type="ECO:0000313" key="2">
    <source>
        <dbReference type="Proteomes" id="UP001328107"/>
    </source>
</evidence>
<dbReference type="InterPro" id="IPR023393">
    <property type="entry name" value="START-like_dom_sf"/>
</dbReference>
<feature type="non-terminal residue" evidence="1">
    <location>
        <position position="1"/>
    </location>
</feature>
<proteinExistence type="predicted"/>
<reference evidence="2" key="1">
    <citation type="submission" date="2022-10" db="EMBL/GenBank/DDBJ databases">
        <title>Genome assembly of Pristionchus species.</title>
        <authorList>
            <person name="Yoshida K."/>
            <person name="Sommer R.J."/>
        </authorList>
    </citation>
    <scope>NUCLEOTIDE SEQUENCE [LARGE SCALE GENOMIC DNA]</scope>
    <source>
        <strain evidence="2">RS5460</strain>
    </source>
</reference>
<protein>
    <submittedName>
        <fullName evidence="1">Uncharacterized protein</fullName>
    </submittedName>
</protein>
<dbReference type="GO" id="GO:0140284">
    <property type="term" value="C:endoplasmic reticulum-endosome membrane contact site"/>
    <property type="evidence" value="ECO:0007669"/>
    <property type="project" value="TreeGrafter"/>
</dbReference>
<dbReference type="AlphaFoldDB" id="A0AAN4ZRX3"/>
<dbReference type="EMBL" id="BTRK01000003">
    <property type="protein sequence ID" value="GMR44324.1"/>
    <property type="molecule type" value="Genomic_DNA"/>
</dbReference>
<accession>A0AAN4ZRX3</accession>
<dbReference type="GO" id="GO:0099044">
    <property type="term" value="P:vesicle tethering to endoplasmic reticulum"/>
    <property type="evidence" value="ECO:0007669"/>
    <property type="project" value="TreeGrafter"/>
</dbReference>
<dbReference type="GO" id="GO:0005789">
    <property type="term" value="C:endoplasmic reticulum membrane"/>
    <property type="evidence" value="ECO:0007669"/>
    <property type="project" value="TreeGrafter"/>
</dbReference>
<dbReference type="GO" id="GO:0005765">
    <property type="term" value="C:lysosomal membrane"/>
    <property type="evidence" value="ECO:0007669"/>
    <property type="project" value="TreeGrafter"/>
</dbReference>
<dbReference type="GO" id="GO:0031902">
    <property type="term" value="C:late endosome membrane"/>
    <property type="evidence" value="ECO:0007669"/>
    <property type="project" value="TreeGrafter"/>
</dbReference>
<gene>
    <name evidence="1" type="ORF">PMAYCL1PPCAC_14519</name>
</gene>